<feature type="domain" description="HpcH/HpaI aldolase/citrate lyase" evidence="17">
    <location>
        <begin position="5"/>
        <end position="224"/>
    </location>
</feature>
<dbReference type="NCBIfam" id="TIGR01588">
    <property type="entry name" value="citE"/>
    <property type="match status" value="1"/>
</dbReference>
<reference evidence="18 19" key="1">
    <citation type="submission" date="2015-09" db="EMBL/GenBank/DDBJ databases">
        <authorList>
            <consortium name="Pathogen Informatics"/>
        </authorList>
    </citation>
    <scope>NUCLEOTIDE SEQUENCE [LARGE SCALE GENOMIC DNA]</scope>
    <source>
        <strain evidence="18 19">2789STDY5834858</strain>
    </source>
</reference>
<evidence type="ECO:0000259" key="17">
    <source>
        <dbReference type="Pfam" id="PF03328"/>
    </source>
</evidence>
<dbReference type="InterPro" id="IPR011206">
    <property type="entry name" value="Citrate_lyase_beta/mcl1/mcl2"/>
</dbReference>
<comment type="similarity">
    <text evidence="4">Belongs to the HpcH/HpaI aldolase family. Citrate lyase beta subunit subfamily.</text>
</comment>
<evidence type="ECO:0000256" key="13">
    <source>
        <dbReference type="ARBA" id="ARBA00030255"/>
    </source>
</evidence>
<dbReference type="Proteomes" id="UP000095488">
    <property type="component" value="Unassembled WGS sequence"/>
</dbReference>
<evidence type="ECO:0000256" key="10">
    <source>
        <dbReference type="ARBA" id="ARBA00022723"/>
    </source>
</evidence>
<evidence type="ECO:0000256" key="7">
    <source>
        <dbReference type="ARBA" id="ARBA00012914"/>
    </source>
</evidence>
<dbReference type="EC" id="4.1.3.6" evidence="7"/>
<comment type="caution">
    <text evidence="18">The sequence shown here is derived from an EMBL/GenBank/DDBJ whole genome shotgun (WGS) entry which is preliminary data.</text>
</comment>
<evidence type="ECO:0000256" key="14">
    <source>
        <dbReference type="ARBA" id="ARBA00032495"/>
    </source>
</evidence>
<protein>
    <recommendedName>
        <fullName evidence="8">Citrate lyase subunit beta</fullName>
        <ecNumber evidence="6">4.1.3.34</ecNumber>
        <ecNumber evidence="7">4.1.3.6</ecNumber>
    </recommendedName>
    <alternativeName>
        <fullName evidence="13">Citrate (pro-3S)-lyase subunit beta</fullName>
    </alternativeName>
    <alternativeName>
        <fullName evidence="14">Citryl-CoA lyase subunit</fullName>
    </alternativeName>
</protein>
<dbReference type="Gene3D" id="3.20.20.60">
    <property type="entry name" value="Phosphoenolpyruvate-binding domains"/>
    <property type="match status" value="1"/>
</dbReference>
<proteinExistence type="inferred from homology"/>
<comment type="cofactor">
    <cofactor evidence="1">
        <name>Mg(2+)</name>
        <dbReference type="ChEBI" id="CHEBI:18420"/>
    </cofactor>
</comment>
<dbReference type="PANTHER" id="PTHR32308:SF10">
    <property type="entry name" value="CITRATE LYASE SUBUNIT BETA"/>
    <property type="match status" value="1"/>
</dbReference>
<evidence type="ECO:0000256" key="4">
    <source>
        <dbReference type="ARBA" id="ARBA00005549"/>
    </source>
</evidence>
<evidence type="ECO:0000256" key="5">
    <source>
        <dbReference type="ARBA" id="ARBA00011382"/>
    </source>
</evidence>
<dbReference type="PIRSF" id="PIRSF015582">
    <property type="entry name" value="Cit_lyase_B"/>
    <property type="match status" value="1"/>
</dbReference>
<dbReference type="InterPro" id="IPR005000">
    <property type="entry name" value="Aldolase/citrate-lyase_domain"/>
</dbReference>
<dbReference type="Pfam" id="PF03328">
    <property type="entry name" value="HpcH_HpaI"/>
    <property type="match status" value="1"/>
</dbReference>
<dbReference type="EC" id="4.1.3.34" evidence="6"/>
<evidence type="ECO:0000256" key="6">
    <source>
        <dbReference type="ARBA" id="ARBA00012258"/>
    </source>
</evidence>
<evidence type="ECO:0000313" key="19">
    <source>
        <dbReference type="Proteomes" id="UP000095488"/>
    </source>
</evidence>
<gene>
    <name evidence="18" type="primary">citE</name>
    <name evidence="18" type="ORF">ERS852473_00888</name>
</gene>
<evidence type="ECO:0000256" key="12">
    <source>
        <dbReference type="ARBA" id="ARBA00023239"/>
    </source>
</evidence>
<dbReference type="EMBL" id="CYZR01000002">
    <property type="protein sequence ID" value="CUN69884.1"/>
    <property type="molecule type" value="Genomic_DNA"/>
</dbReference>
<keyword evidence="10" id="KW-0479">Metal-binding</keyword>
<sequence>MKLRRTMMYVPGNNPGMIKEAHIYGADSIMFDLEDSVSINEKDSARFLVYNALKTIDYEGVETVVRINALDSELGIEDLEAIVRAQPDVIRLPKTETAQDIIDVEREIARIEREAGIPVGKTMIMAAIESALGVVNAYEIAKASDRLMGIAIGAEDFVTNMKTTRSMEGIELLTARSQILLAARAAGIYAFDTVFSDVNDEEGFRKETELIKQLGFDGKSVINPRQVEPVHEIYTPTQKEIEKSIRVIKAAQDAKKRGSGVVSLNGKMIDKPIIERAERALSLAKAAGLDINFGGEDDVK</sequence>
<dbReference type="InterPro" id="IPR006475">
    <property type="entry name" value="Citrate_lyase_beta_bac"/>
</dbReference>
<comment type="function">
    <text evidence="2">Represents a citryl-ACP lyase.</text>
</comment>
<keyword evidence="9" id="KW-0963">Cytoplasm</keyword>
<evidence type="ECO:0000256" key="2">
    <source>
        <dbReference type="ARBA" id="ARBA00003671"/>
    </source>
</evidence>
<evidence type="ECO:0000256" key="16">
    <source>
        <dbReference type="ARBA" id="ARBA00049110"/>
    </source>
</evidence>
<dbReference type="InterPro" id="IPR040442">
    <property type="entry name" value="Pyrv_kinase-like_dom_sf"/>
</dbReference>
<dbReference type="InterPro" id="IPR015813">
    <property type="entry name" value="Pyrv/PenolPyrv_kinase-like_dom"/>
</dbReference>
<evidence type="ECO:0000256" key="11">
    <source>
        <dbReference type="ARBA" id="ARBA00022842"/>
    </source>
</evidence>
<keyword evidence="19" id="KW-1185">Reference proteome</keyword>
<dbReference type="PANTHER" id="PTHR32308">
    <property type="entry name" value="LYASE BETA SUBUNIT, PUTATIVE (AFU_ORTHOLOGUE AFUA_4G13030)-RELATED"/>
    <property type="match status" value="1"/>
</dbReference>
<comment type="catalytic activity">
    <reaction evidence="15">
        <text>citrate = oxaloacetate + acetate</text>
        <dbReference type="Rhea" id="RHEA:10760"/>
        <dbReference type="ChEBI" id="CHEBI:16452"/>
        <dbReference type="ChEBI" id="CHEBI:16947"/>
        <dbReference type="ChEBI" id="CHEBI:30089"/>
        <dbReference type="EC" id="4.1.3.6"/>
    </reaction>
</comment>
<comment type="subunit">
    <text evidence="5">Oligomer with a subunit composition of (alpha,beta,gamma)6.</text>
</comment>
<keyword evidence="11" id="KW-0460">Magnesium</keyword>
<dbReference type="SUPFAM" id="SSF51621">
    <property type="entry name" value="Phosphoenolpyruvate/pyruvate domain"/>
    <property type="match status" value="1"/>
</dbReference>
<evidence type="ECO:0000256" key="9">
    <source>
        <dbReference type="ARBA" id="ARBA00022490"/>
    </source>
</evidence>
<comment type="catalytic activity">
    <reaction evidence="16">
        <text>(3S)-citryl-CoA = oxaloacetate + acetyl-CoA</text>
        <dbReference type="Rhea" id="RHEA:20812"/>
        <dbReference type="ChEBI" id="CHEBI:16452"/>
        <dbReference type="ChEBI" id="CHEBI:57288"/>
        <dbReference type="ChEBI" id="CHEBI:57321"/>
        <dbReference type="EC" id="4.1.3.34"/>
    </reaction>
</comment>
<organism evidence="18 19">
    <name type="scientific">Sarcina ventriculi</name>
    <name type="common">Clostridium ventriculi</name>
    <dbReference type="NCBI Taxonomy" id="1267"/>
    <lineage>
        <taxon>Bacteria</taxon>
        <taxon>Bacillati</taxon>
        <taxon>Bacillota</taxon>
        <taxon>Clostridia</taxon>
        <taxon>Eubacteriales</taxon>
        <taxon>Clostridiaceae</taxon>
        <taxon>Sarcina</taxon>
    </lineage>
</organism>
<dbReference type="RefSeq" id="WP_055258026.1">
    <property type="nucleotide sequence ID" value="NZ_BCMV01000073.1"/>
</dbReference>
<name>A0ABM9UNV1_SARVE</name>
<evidence type="ECO:0000256" key="3">
    <source>
        <dbReference type="ARBA" id="ARBA00004496"/>
    </source>
</evidence>
<accession>A0ABM9UNV1</accession>
<evidence type="ECO:0000256" key="1">
    <source>
        <dbReference type="ARBA" id="ARBA00001946"/>
    </source>
</evidence>
<dbReference type="GO" id="GO:0008815">
    <property type="term" value="F:citrate (pro-3S)-lyase activity"/>
    <property type="evidence" value="ECO:0007669"/>
    <property type="project" value="UniProtKB-EC"/>
</dbReference>
<keyword evidence="12 18" id="KW-0456">Lyase</keyword>
<evidence type="ECO:0000256" key="15">
    <source>
        <dbReference type="ARBA" id="ARBA00048308"/>
    </source>
</evidence>
<comment type="subcellular location">
    <subcellularLocation>
        <location evidence="3">Cytoplasm</location>
    </subcellularLocation>
</comment>
<evidence type="ECO:0000256" key="8">
    <source>
        <dbReference type="ARBA" id="ARBA00015712"/>
    </source>
</evidence>
<evidence type="ECO:0000313" key="18">
    <source>
        <dbReference type="EMBL" id="CUN69884.1"/>
    </source>
</evidence>